<dbReference type="GO" id="GO:0003677">
    <property type="term" value="F:DNA binding"/>
    <property type="evidence" value="ECO:0007669"/>
    <property type="project" value="UniProtKB-KW"/>
</dbReference>
<dbReference type="GO" id="GO:0008483">
    <property type="term" value="F:transaminase activity"/>
    <property type="evidence" value="ECO:0007669"/>
    <property type="project" value="UniProtKB-KW"/>
</dbReference>
<reference evidence="7" key="1">
    <citation type="submission" date="2021-02" db="EMBL/GenBank/DDBJ databases">
        <title>Thiocyanate and organic carbon inputs drive convergent selection for specific autotrophic Afipia and Thiobacillus strains within complex microbiomes.</title>
        <authorList>
            <person name="Huddy R.J."/>
            <person name="Sachdeva R."/>
            <person name="Kadzinga F."/>
            <person name="Kantor R.S."/>
            <person name="Harrison S.T.L."/>
            <person name="Banfield J.F."/>
        </authorList>
    </citation>
    <scope>NUCLEOTIDE SEQUENCE</scope>
    <source>
        <strain evidence="7">SCN18_13_7_16_R3_B_64_19</strain>
    </source>
</reference>
<organism evidence="7 8">
    <name type="scientific">Thiomonas arsenitoxydans (strain DSM 22701 / CIP 110005 / 3As)</name>
    <dbReference type="NCBI Taxonomy" id="426114"/>
    <lineage>
        <taxon>Bacteria</taxon>
        <taxon>Pseudomonadati</taxon>
        <taxon>Pseudomonadota</taxon>
        <taxon>Betaproteobacteria</taxon>
        <taxon>Burkholderiales</taxon>
        <taxon>Thiomonas</taxon>
    </lineage>
</organism>
<feature type="domain" description="HTH gntR-type" evidence="6">
    <location>
        <begin position="23"/>
        <end position="91"/>
    </location>
</feature>
<dbReference type="InterPro" id="IPR036390">
    <property type="entry name" value="WH_DNA-bd_sf"/>
</dbReference>
<dbReference type="InterPro" id="IPR036388">
    <property type="entry name" value="WH-like_DNA-bd_sf"/>
</dbReference>
<dbReference type="InterPro" id="IPR015424">
    <property type="entry name" value="PyrdxlP-dep_Trfase"/>
</dbReference>
<dbReference type="Gene3D" id="3.40.640.10">
    <property type="entry name" value="Type I PLP-dependent aspartate aminotransferase-like (Major domain)"/>
    <property type="match status" value="1"/>
</dbReference>
<dbReference type="RefSeq" id="WP_276729512.1">
    <property type="nucleotide sequence ID" value="NZ_JAFKMR010000015.1"/>
</dbReference>
<dbReference type="GO" id="GO:0030170">
    <property type="term" value="F:pyridoxal phosphate binding"/>
    <property type="evidence" value="ECO:0007669"/>
    <property type="project" value="InterPro"/>
</dbReference>
<dbReference type="SUPFAM" id="SSF53383">
    <property type="entry name" value="PLP-dependent transferases"/>
    <property type="match status" value="1"/>
</dbReference>
<dbReference type="CDD" id="cd00609">
    <property type="entry name" value="AAT_like"/>
    <property type="match status" value="1"/>
</dbReference>
<comment type="caution">
    <text evidence="7">The sequence shown here is derived from an EMBL/GenBank/DDBJ whole genome shotgun (WGS) entry which is preliminary data.</text>
</comment>
<evidence type="ECO:0000256" key="4">
    <source>
        <dbReference type="ARBA" id="ARBA00023125"/>
    </source>
</evidence>
<proteinExistence type="inferred from homology"/>
<dbReference type="InterPro" id="IPR004839">
    <property type="entry name" value="Aminotransferase_I/II_large"/>
</dbReference>
<dbReference type="InterPro" id="IPR000524">
    <property type="entry name" value="Tscrpt_reg_HTH_GntR"/>
</dbReference>
<dbReference type="Gene3D" id="1.10.10.10">
    <property type="entry name" value="Winged helix-like DNA-binding domain superfamily/Winged helix DNA-binding domain"/>
    <property type="match status" value="1"/>
</dbReference>
<gene>
    <name evidence="7" type="ORF">J0I24_07295</name>
</gene>
<protein>
    <submittedName>
        <fullName evidence="7">PLP-dependent aminotransferase family protein</fullName>
    </submittedName>
</protein>
<dbReference type="AlphaFoldDB" id="A0A8I1MUP8"/>
<evidence type="ECO:0000256" key="3">
    <source>
        <dbReference type="ARBA" id="ARBA00023015"/>
    </source>
</evidence>
<keyword evidence="7" id="KW-0808">Transferase</keyword>
<keyword evidence="4" id="KW-0238">DNA-binding</keyword>
<dbReference type="PROSITE" id="PS50949">
    <property type="entry name" value="HTH_GNTR"/>
    <property type="match status" value="1"/>
</dbReference>
<evidence type="ECO:0000256" key="5">
    <source>
        <dbReference type="ARBA" id="ARBA00023163"/>
    </source>
</evidence>
<keyword evidence="5" id="KW-0804">Transcription</keyword>
<dbReference type="SMART" id="SM00345">
    <property type="entry name" value="HTH_GNTR"/>
    <property type="match status" value="1"/>
</dbReference>
<accession>A0A8I1MUP8</accession>
<dbReference type="CDD" id="cd07377">
    <property type="entry name" value="WHTH_GntR"/>
    <property type="match status" value="1"/>
</dbReference>
<dbReference type="InterPro" id="IPR015422">
    <property type="entry name" value="PyrdxlP-dep_Trfase_small"/>
</dbReference>
<dbReference type="Gene3D" id="3.90.1150.10">
    <property type="entry name" value="Aspartate Aminotransferase, domain 1"/>
    <property type="match status" value="1"/>
</dbReference>
<dbReference type="PANTHER" id="PTHR46577">
    <property type="entry name" value="HTH-TYPE TRANSCRIPTIONAL REGULATORY PROTEIN GABR"/>
    <property type="match status" value="1"/>
</dbReference>
<evidence type="ECO:0000313" key="8">
    <source>
        <dbReference type="Proteomes" id="UP000664800"/>
    </source>
</evidence>
<evidence type="ECO:0000256" key="2">
    <source>
        <dbReference type="ARBA" id="ARBA00022898"/>
    </source>
</evidence>
<name>A0A8I1MUP8_THIA3</name>
<keyword evidence="2" id="KW-0663">Pyridoxal phosphate</keyword>
<keyword evidence="3" id="KW-0805">Transcription regulation</keyword>
<dbReference type="InterPro" id="IPR051446">
    <property type="entry name" value="HTH_trans_reg/aminotransferase"/>
</dbReference>
<dbReference type="EMBL" id="JAFKMR010000015">
    <property type="protein sequence ID" value="MBN8744101.1"/>
    <property type="molecule type" value="Genomic_DNA"/>
</dbReference>
<evidence type="ECO:0000256" key="1">
    <source>
        <dbReference type="ARBA" id="ARBA00005384"/>
    </source>
</evidence>
<dbReference type="Pfam" id="PF00155">
    <property type="entry name" value="Aminotran_1_2"/>
    <property type="match status" value="1"/>
</dbReference>
<keyword evidence="7" id="KW-0032">Aminotransferase</keyword>
<dbReference type="Pfam" id="PF00392">
    <property type="entry name" value="GntR"/>
    <property type="match status" value="1"/>
</dbReference>
<dbReference type="Proteomes" id="UP000664800">
    <property type="component" value="Unassembled WGS sequence"/>
</dbReference>
<dbReference type="GO" id="GO:0003700">
    <property type="term" value="F:DNA-binding transcription factor activity"/>
    <property type="evidence" value="ECO:0007669"/>
    <property type="project" value="InterPro"/>
</dbReference>
<sequence length="489" mass="52476">MDEIANTVNLGPEAGTLQRHAATTLAEQLSAQFSARIRNRLLPPGSRLPSVRECARRYGLSTQTVVAAYDRLQALGLVEARAQRGYFVRAPGDTPVLARPRATQADAAAPMLAPTHATALVRGMFHQMGAGAAVALRGAPGSGVLPAPWLESAALGAALRRIARANELGQASLHYGDPLGDLALREALSRQLAGLSVQVPPQQILTTNGASQALDLVLRALTRPGDAVLVESPGWAMQFAQMAHHGLKLLPVPRGADGPDLDLLDQLARAHAPRLFICVSVLHNPTGQSLSAASAHRVLQLAQRHGFQVVEDDVYAALAEPSSPRMSVLDQLQHTIYLSGFSKILAPGWRVGFVAAAPAVIDRLVDQKLLAVLTTPTLTERALAHVLGQGQLRRTTQQVRDRLDAARARAVRLAEKAGCRFVTPPRGLLGWVDTGVDTATLSQRLLDAGYLLAPGHLFDPQQQPSTRMRINFTQTQDEAFWRAFAAARR</sequence>
<dbReference type="PANTHER" id="PTHR46577:SF2">
    <property type="entry name" value="TRANSCRIPTIONAL REGULATORY PROTEIN"/>
    <property type="match status" value="1"/>
</dbReference>
<comment type="similarity">
    <text evidence="1">In the C-terminal section; belongs to the class-I pyridoxal-phosphate-dependent aminotransferase family.</text>
</comment>
<evidence type="ECO:0000313" key="7">
    <source>
        <dbReference type="EMBL" id="MBN8744101.1"/>
    </source>
</evidence>
<dbReference type="InterPro" id="IPR015421">
    <property type="entry name" value="PyrdxlP-dep_Trfase_major"/>
</dbReference>
<evidence type="ECO:0000259" key="6">
    <source>
        <dbReference type="PROSITE" id="PS50949"/>
    </source>
</evidence>
<dbReference type="SUPFAM" id="SSF46785">
    <property type="entry name" value="Winged helix' DNA-binding domain"/>
    <property type="match status" value="1"/>
</dbReference>